<feature type="compositionally biased region" description="Basic and acidic residues" evidence="1">
    <location>
        <begin position="355"/>
        <end position="365"/>
    </location>
</feature>
<keyword evidence="2" id="KW-0472">Membrane</keyword>
<name>A0AA40DCP7_9PEZI</name>
<dbReference type="EMBL" id="JAULSY010000017">
    <property type="protein sequence ID" value="KAK0671875.1"/>
    <property type="molecule type" value="Genomic_DNA"/>
</dbReference>
<reference evidence="3" key="1">
    <citation type="submission" date="2023-06" db="EMBL/GenBank/DDBJ databases">
        <title>Genome-scale phylogeny and comparative genomics of the fungal order Sordariales.</title>
        <authorList>
            <consortium name="Lawrence Berkeley National Laboratory"/>
            <person name="Hensen N."/>
            <person name="Bonometti L."/>
            <person name="Westerberg I."/>
            <person name="Brannstrom I.O."/>
            <person name="Guillou S."/>
            <person name="Cros-Aarteil S."/>
            <person name="Calhoun S."/>
            <person name="Haridas S."/>
            <person name="Kuo A."/>
            <person name="Mondo S."/>
            <person name="Pangilinan J."/>
            <person name="Riley R."/>
            <person name="Labutti K."/>
            <person name="Andreopoulos B."/>
            <person name="Lipzen A."/>
            <person name="Chen C."/>
            <person name="Yanf M."/>
            <person name="Daum C."/>
            <person name="Ng V."/>
            <person name="Clum A."/>
            <person name="Steindorff A."/>
            <person name="Ohm R."/>
            <person name="Martin F."/>
            <person name="Silar P."/>
            <person name="Natvig D."/>
            <person name="Lalanne C."/>
            <person name="Gautier V."/>
            <person name="Ament-Velasquez S.L."/>
            <person name="Kruys A."/>
            <person name="Hutchinson M.I."/>
            <person name="Powell A.J."/>
            <person name="Barry K."/>
            <person name="Miller A.N."/>
            <person name="Grigoriev I.V."/>
            <person name="Debuchy R."/>
            <person name="Gladieux P."/>
            <person name="Thoren M.H."/>
            <person name="Johannesson H."/>
        </authorList>
    </citation>
    <scope>NUCLEOTIDE SEQUENCE</scope>
    <source>
        <strain evidence="3">CBS 307.81</strain>
    </source>
</reference>
<feature type="transmembrane region" description="Helical" evidence="2">
    <location>
        <begin position="56"/>
        <end position="75"/>
    </location>
</feature>
<proteinExistence type="predicted"/>
<dbReference type="AlphaFoldDB" id="A0AA40DCP7"/>
<sequence>MKAVYPFWIVCSLCQVVQVGLNIWMFADNGSRREYLALAIQLIFFFSRALQHIADILLFITFVEIGSGFVLCLNGAKKAPSRKQLRYAAFGWSVVLLTLALTHFGLRIQADFTQKSRLKELDGFDTDAWAYPASEAGRKDRLLRAEIQDAHFDSLVKSSRLHSTVNICLWITSLPTLAFASYVLHHTKENIMLKKAATLYLTSTILTFCRLLVTMGIYLSEYENFGLLWFEQSRGYTDIRTSILPIIEAFFNFALMFIALTLLFVVAVRKRRGLWSNSQMTWDASNKLSSMATGSSPTSETPGYLDDGLQEQGFCLEHQQAEASSHPMGPQPFGQALLPSATAALPQQLPAAAHLDPEPISTRRDRIPRRPLAPSTTHSPTESASRSSIPSSPQSIHTPHGGCMRRERTIEELDAQKVLLPEGSPIHPSQMMDSGDDGGGVADGFQMQDYAHLSAGPSSTRAVATNYHTRQIHHPPQEDDTELDTVVDGFQMQGSAGSSQRRMQDMGSSKPQKIQSDDEPPTEPDTVADGFQMQTQGSSELPTYAEAGGETTTTRTGFGYLREKDDQDKKARGRARSF</sequence>
<feature type="region of interest" description="Disordered" evidence="1">
    <location>
        <begin position="493"/>
        <end position="578"/>
    </location>
</feature>
<feature type="transmembrane region" description="Helical" evidence="2">
    <location>
        <begin position="6"/>
        <end position="27"/>
    </location>
</feature>
<feature type="compositionally biased region" description="Low complexity" evidence="1">
    <location>
        <begin position="543"/>
        <end position="560"/>
    </location>
</feature>
<keyword evidence="2" id="KW-0812">Transmembrane</keyword>
<feature type="transmembrane region" description="Helical" evidence="2">
    <location>
        <begin position="197"/>
        <end position="219"/>
    </location>
</feature>
<organism evidence="3 4">
    <name type="scientific">Cercophora samala</name>
    <dbReference type="NCBI Taxonomy" id="330535"/>
    <lineage>
        <taxon>Eukaryota</taxon>
        <taxon>Fungi</taxon>
        <taxon>Dikarya</taxon>
        <taxon>Ascomycota</taxon>
        <taxon>Pezizomycotina</taxon>
        <taxon>Sordariomycetes</taxon>
        <taxon>Sordariomycetidae</taxon>
        <taxon>Sordariales</taxon>
        <taxon>Lasiosphaeriaceae</taxon>
        <taxon>Cercophora</taxon>
    </lineage>
</organism>
<gene>
    <name evidence="3" type="ORF">QBC41DRAFT_353804</name>
</gene>
<feature type="transmembrane region" description="Helical" evidence="2">
    <location>
        <begin position="87"/>
        <end position="106"/>
    </location>
</feature>
<feature type="compositionally biased region" description="Basic and acidic residues" evidence="1">
    <location>
        <begin position="561"/>
        <end position="570"/>
    </location>
</feature>
<evidence type="ECO:0000256" key="2">
    <source>
        <dbReference type="SAM" id="Phobius"/>
    </source>
</evidence>
<feature type="transmembrane region" description="Helical" evidence="2">
    <location>
        <begin position="243"/>
        <end position="268"/>
    </location>
</feature>
<evidence type="ECO:0000256" key="1">
    <source>
        <dbReference type="SAM" id="MobiDB-lite"/>
    </source>
</evidence>
<evidence type="ECO:0000313" key="3">
    <source>
        <dbReference type="EMBL" id="KAK0671875.1"/>
    </source>
</evidence>
<feature type="compositionally biased region" description="Polar residues" evidence="1">
    <location>
        <begin position="493"/>
        <end position="514"/>
    </location>
</feature>
<protein>
    <submittedName>
        <fullName evidence="3">Uncharacterized protein</fullName>
    </submittedName>
</protein>
<feature type="region of interest" description="Disordered" evidence="1">
    <location>
        <begin position="351"/>
        <end position="403"/>
    </location>
</feature>
<feature type="compositionally biased region" description="Polar residues" evidence="1">
    <location>
        <begin position="532"/>
        <end position="541"/>
    </location>
</feature>
<feature type="compositionally biased region" description="Low complexity" evidence="1">
    <location>
        <begin position="379"/>
        <end position="395"/>
    </location>
</feature>
<comment type="caution">
    <text evidence="3">The sequence shown here is derived from an EMBL/GenBank/DDBJ whole genome shotgun (WGS) entry which is preliminary data.</text>
</comment>
<feature type="transmembrane region" description="Helical" evidence="2">
    <location>
        <begin position="164"/>
        <end position="185"/>
    </location>
</feature>
<evidence type="ECO:0000313" key="4">
    <source>
        <dbReference type="Proteomes" id="UP001174997"/>
    </source>
</evidence>
<keyword evidence="2" id="KW-1133">Transmembrane helix</keyword>
<dbReference type="Proteomes" id="UP001174997">
    <property type="component" value="Unassembled WGS sequence"/>
</dbReference>
<keyword evidence="4" id="KW-1185">Reference proteome</keyword>
<accession>A0AA40DCP7</accession>